<reference evidence="10" key="2">
    <citation type="journal article" date="2022" name="Proc. Natl. Acad. Sci. U.S.A.">
        <title>Diploid-dominant life cycles characterize the early evolution of Fungi.</title>
        <authorList>
            <person name="Amses K.R."/>
            <person name="Simmons D.R."/>
            <person name="Longcore J.E."/>
            <person name="Mondo S.J."/>
            <person name="Seto K."/>
            <person name="Jeronimo G.H."/>
            <person name="Bonds A.E."/>
            <person name="Quandt C.A."/>
            <person name="Davis W.J."/>
            <person name="Chang Y."/>
            <person name="Federici B.A."/>
            <person name="Kuo A."/>
            <person name="LaButti K."/>
            <person name="Pangilinan J."/>
            <person name="Andreopoulos W."/>
            <person name="Tritt A."/>
            <person name="Riley R."/>
            <person name="Hundley H."/>
            <person name="Johnson J."/>
            <person name="Lipzen A."/>
            <person name="Barry K."/>
            <person name="Lang B.F."/>
            <person name="Cuomo C.A."/>
            <person name="Buchler N.E."/>
            <person name="Grigoriev I.V."/>
            <person name="Spatafora J.W."/>
            <person name="Stajich J.E."/>
            <person name="James T.Y."/>
        </authorList>
    </citation>
    <scope>NUCLEOTIDE SEQUENCE</scope>
    <source>
        <strain evidence="10">AG</strain>
    </source>
</reference>
<gene>
    <name evidence="10" type="ORF">K450DRAFT_231001</name>
</gene>
<keyword evidence="5" id="KW-0862">Zinc</keyword>
<dbReference type="InterPro" id="IPR013087">
    <property type="entry name" value="Znf_C2H2_type"/>
</dbReference>
<reference evidence="10" key="1">
    <citation type="submission" date="2021-06" db="EMBL/GenBank/DDBJ databases">
        <authorList>
            <consortium name="DOE Joint Genome Institute"/>
            <person name="Mondo S.J."/>
            <person name="Amses K.R."/>
            <person name="Simmons D.R."/>
            <person name="Longcore J.E."/>
            <person name="Seto K."/>
            <person name="Alves G.H."/>
            <person name="Bonds A.E."/>
            <person name="Quandt C.A."/>
            <person name="Davis W.J."/>
            <person name="Chang Y."/>
            <person name="Letcher P.M."/>
            <person name="Powell M.J."/>
            <person name="Kuo A."/>
            <person name="Labutti K."/>
            <person name="Pangilinan J."/>
            <person name="Andreopoulos W."/>
            <person name="Tritt A."/>
            <person name="Riley R."/>
            <person name="Hundley H."/>
            <person name="Johnson J."/>
            <person name="Lipzen A."/>
            <person name="Barry K."/>
            <person name="Berbee M.L."/>
            <person name="Buchler N.E."/>
            <person name="Grigoriev I.V."/>
            <person name="Spatafora J.W."/>
            <person name="Stajich J.E."/>
            <person name="James T.Y."/>
        </authorList>
    </citation>
    <scope>NUCLEOTIDE SEQUENCE</scope>
    <source>
        <strain evidence="10">AG</strain>
    </source>
</reference>
<feature type="domain" description="C2H2-type" evidence="9">
    <location>
        <begin position="19"/>
        <end position="48"/>
    </location>
</feature>
<dbReference type="PROSITE" id="PS50157">
    <property type="entry name" value="ZINC_FINGER_C2H2_2"/>
    <property type="match status" value="4"/>
</dbReference>
<dbReference type="FunFam" id="3.30.160.60:FF:000100">
    <property type="entry name" value="Zinc finger 45-like"/>
    <property type="match status" value="1"/>
</dbReference>
<comment type="subcellular location">
    <subcellularLocation>
        <location evidence="1">Nucleus</location>
    </subcellularLocation>
</comment>
<evidence type="ECO:0000259" key="9">
    <source>
        <dbReference type="PROSITE" id="PS50157"/>
    </source>
</evidence>
<dbReference type="InterPro" id="IPR036236">
    <property type="entry name" value="Znf_C2H2_sf"/>
</dbReference>
<keyword evidence="4 7" id="KW-0863">Zinc-finger</keyword>
<evidence type="ECO:0000256" key="6">
    <source>
        <dbReference type="ARBA" id="ARBA00023242"/>
    </source>
</evidence>
<evidence type="ECO:0000256" key="3">
    <source>
        <dbReference type="ARBA" id="ARBA00022737"/>
    </source>
</evidence>
<evidence type="ECO:0000256" key="7">
    <source>
        <dbReference type="PROSITE-ProRule" id="PRU00042"/>
    </source>
</evidence>
<evidence type="ECO:0000256" key="4">
    <source>
        <dbReference type="ARBA" id="ARBA00022771"/>
    </source>
</evidence>
<dbReference type="EMBL" id="MU620904">
    <property type="protein sequence ID" value="KAI8581761.1"/>
    <property type="molecule type" value="Genomic_DNA"/>
</dbReference>
<dbReference type="RefSeq" id="XP_051446765.1">
    <property type="nucleotide sequence ID" value="XM_051587354.1"/>
</dbReference>
<evidence type="ECO:0000313" key="10">
    <source>
        <dbReference type="EMBL" id="KAI8581761.1"/>
    </source>
</evidence>
<evidence type="ECO:0000256" key="2">
    <source>
        <dbReference type="ARBA" id="ARBA00022723"/>
    </source>
</evidence>
<keyword evidence="2" id="KW-0479">Metal-binding</keyword>
<dbReference type="PANTHER" id="PTHR14003:SF22">
    <property type="entry name" value="FINGER DOMAIN PROTEIN, PUTATIVE (AFU_ORTHOLOGUE AFUA_4G11480)-RELATED"/>
    <property type="match status" value="1"/>
</dbReference>
<feature type="region of interest" description="Disordered" evidence="8">
    <location>
        <begin position="135"/>
        <end position="159"/>
    </location>
</feature>
<dbReference type="Proteomes" id="UP001206595">
    <property type="component" value="Unassembled WGS sequence"/>
</dbReference>
<name>A0AAD5HGH5_UMBRA</name>
<dbReference type="SMART" id="SM00355">
    <property type="entry name" value="ZnF_C2H2"/>
    <property type="match status" value="4"/>
</dbReference>
<evidence type="ECO:0000313" key="11">
    <source>
        <dbReference type="Proteomes" id="UP001206595"/>
    </source>
</evidence>
<evidence type="ECO:0000256" key="8">
    <source>
        <dbReference type="SAM" id="MobiDB-lite"/>
    </source>
</evidence>
<dbReference type="GO" id="GO:0008270">
    <property type="term" value="F:zinc ion binding"/>
    <property type="evidence" value="ECO:0007669"/>
    <property type="project" value="UniProtKB-KW"/>
</dbReference>
<dbReference type="FunFam" id="3.30.160.60:FF:000125">
    <property type="entry name" value="Putative zinc finger protein 143"/>
    <property type="match status" value="1"/>
</dbReference>
<dbReference type="PROSITE" id="PS00028">
    <property type="entry name" value="ZINC_FINGER_C2H2_1"/>
    <property type="match status" value="4"/>
</dbReference>
<dbReference type="AlphaFoldDB" id="A0AAD5HGH5"/>
<feature type="domain" description="C2H2-type" evidence="9">
    <location>
        <begin position="49"/>
        <end position="78"/>
    </location>
</feature>
<dbReference type="Gene3D" id="3.30.160.60">
    <property type="entry name" value="Classic Zinc Finger"/>
    <property type="match status" value="4"/>
</dbReference>
<dbReference type="PANTHER" id="PTHR14003">
    <property type="entry name" value="TRANSCRIPTIONAL REPRESSOR PROTEIN YY"/>
    <property type="match status" value="1"/>
</dbReference>
<dbReference type="GO" id="GO:0031519">
    <property type="term" value="C:PcG protein complex"/>
    <property type="evidence" value="ECO:0007669"/>
    <property type="project" value="TreeGrafter"/>
</dbReference>
<accession>A0AAD5HGH5</accession>
<dbReference type="GeneID" id="75912699"/>
<comment type="caution">
    <text evidence="10">The sequence shown here is derived from an EMBL/GenBank/DDBJ whole genome shotgun (WGS) entry which is preliminary data.</text>
</comment>
<feature type="domain" description="C2H2-type" evidence="9">
    <location>
        <begin position="109"/>
        <end position="139"/>
    </location>
</feature>
<dbReference type="GO" id="GO:0000978">
    <property type="term" value="F:RNA polymerase II cis-regulatory region sequence-specific DNA binding"/>
    <property type="evidence" value="ECO:0007669"/>
    <property type="project" value="TreeGrafter"/>
</dbReference>
<keyword evidence="3" id="KW-0677">Repeat</keyword>
<dbReference type="Pfam" id="PF00096">
    <property type="entry name" value="zf-C2H2"/>
    <property type="match status" value="4"/>
</dbReference>
<evidence type="ECO:0000256" key="5">
    <source>
        <dbReference type="ARBA" id="ARBA00022833"/>
    </source>
</evidence>
<dbReference type="GO" id="GO:0005667">
    <property type="term" value="C:transcription regulator complex"/>
    <property type="evidence" value="ECO:0007669"/>
    <property type="project" value="TreeGrafter"/>
</dbReference>
<dbReference type="SUPFAM" id="SSF57667">
    <property type="entry name" value="beta-beta-alpha zinc fingers"/>
    <property type="match status" value="3"/>
</dbReference>
<sequence>MDISELVSPSPQQSQRGLFTCNWNSCGKSFGRRSDLERHYRIHINDRPFVCTFPACRKRFIQRSALTVHMRTHTGERPHTCEHPDCNKRFSDSSSLARHRRIHTGKRPYACQYEGCGKSFTKKMLLARHTRLEHATAAKVRRTSSTSSEQDGDASCSPVASSLPSPFFAGYSYPEYRPVPCVMTCKNTHSAEFTQYYAYMSSTTATE</sequence>
<dbReference type="FunFam" id="3.30.160.60:FF:002343">
    <property type="entry name" value="Zinc finger protein 33A"/>
    <property type="match status" value="1"/>
</dbReference>
<protein>
    <recommendedName>
        <fullName evidence="9">C2H2-type domain-containing protein</fullName>
    </recommendedName>
</protein>
<feature type="domain" description="C2H2-type" evidence="9">
    <location>
        <begin position="79"/>
        <end position="108"/>
    </location>
</feature>
<keyword evidence="6" id="KW-0539">Nucleus</keyword>
<dbReference type="FunFam" id="3.30.160.60:FF:001102">
    <property type="entry name" value="Transcription factor IIIA"/>
    <property type="match status" value="1"/>
</dbReference>
<dbReference type="GO" id="GO:0000981">
    <property type="term" value="F:DNA-binding transcription factor activity, RNA polymerase II-specific"/>
    <property type="evidence" value="ECO:0007669"/>
    <property type="project" value="TreeGrafter"/>
</dbReference>
<proteinExistence type="predicted"/>
<keyword evidence="11" id="KW-1185">Reference proteome</keyword>
<evidence type="ECO:0000256" key="1">
    <source>
        <dbReference type="ARBA" id="ARBA00004123"/>
    </source>
</evidence>
<organism evidence="10 11">
    <name type="scientific">Umbelopsis ramanniana AG</name>
    <dbReference type="NCBI Taxonomy" id="1314678"/>
    <lineage>
        <taxon>Eukaryota</taxon>
        <taxon>Fungi</taxon>
        <taxon>Fungi incertae sedis</taxon>
        <taxon>Mucoromycota</taxon>
        <taxon>Mucoromycotina</taxon>
        <taxon>Umbelopsidomycetes</taxon>
        <taxon>Umbelopsidales</taxon>
        <taxon>Umbelopsidaceae</taxon>
        <taxon>Umbelopsis</taxon>
    </lineage>
</organism>
<dbReference type="GO" id="GO:0000785">
    <property type="term" value="C:chromatin"/>
    <property type="evidence" value="ECO:0007669"/>
    <property type="project" value="TreeGrafter"/>
</dbReference>